<dbReference type="Gene3D" id="1.20.1600.10">
    <property type="entry name" value="Outer membrane efflux proteins (OEP)"/>
    <property type="match status" value="1"/>
</dbReference>
<protein>
    <submittedName>
        <fullName evidence="9">Outer membrane protein TolC</fullName>
    </submittedName>
</protein>
<comment type="subcellular location">
    <subcellularLocation>
        <location evidence="1">Cell outer membrane</location>
    </subcellularLocation>
</comment>
<accession>A0A1M5FCC3</accession>
<keyword evidence="6" id="KW-0472">Membrane</keyword>
<dbReference type="InterPro" id="IPR003423">
    <property type="entry name" value="OMP_efflux"/>
</dbReference>
<evidence type="ECO:0000256" key="1">
    <source>
        <dbReference type="ARBA" id="ARBA00004442"/>
    </source>
</evidence>
<organism evidence="9 10">
    <name type="scientific">Bacteroides luti</name>
    <dbReference type="NCBI Taxonomy" id="1297750"/>
    <lineage>
        <taxon>Bacteria</taxon>
        <taxon>Pseudomonadati</taxon>
        <taxon>Bacteroidota</taxon>
        <taxon>Bacteroidia</taxon>
        <taxon>Bacteroidales</taxon>
        <taxon>Bacteroidaceae</taxon>
        <taxon>Bacteroides</taxon>
    </lineage>
</organism>
<dbReference type="InterPro" id="IPR051906">
    <property type="entry name" value="TolC-like"/>
</dbReference>
<name>A0A1M5FCC3_9BACE</name>
<evidence type="ECO:0000256" key="6">
    <source>
        <dbReference type="ARBA" id="ARBA00023136"/>
    </source>
</evidence>
<keyword evidence="5" id="KW-0812">Transmembrane</keyword>
<keyword evidence="3" id="KW-0813">Transport</keyword>
<evidence type="ECO:0000256" key="5">
    <source>
        <dbReference type="ARBA" id="ARBA00022692"/>
    </source>
</evidence>
<evidence type="ECO:0000313" key="10">
    <source>
        <dbReference type="Proteomes" id="UP000184509"/>
    </source>
</evidence>
<keyword evidence="4" id="KW-1134">Transmembrane beta strand</keyword>
<dbReference type="Pfam" id="PF02321">
    <property type="entry name" value="OEP"/>
    <property type="match status" value="2"/>
</dbReference>
<evidence type="ECO:0000256" key="2">
    <source>
        <dbReference type="ARBA" id="ARBA00007613"/>
    </source>
</evidence>
<evidence type="ECO:0000313" key="9">
    <source>
        <dbReference type="EMBL" id="SHF89058.1"/>
    </source>
</evidence>
<proteinExistence type="inferred from homology"/>
<comment type="similarity">
    <text evidence="2">Belongs to the outer membrane factor (OMF) (TC 1.B.17) family.</text>
</comment>
<evidence type="ECO:0000256" key="8">
    <source>
        <dbReference type="SAM" id="Coils"/>
    </source>
</evidence>
<dbReference type="PANTHER" id="PTHR30026:SF20">
    <property type="entry name" value="OUTER MEMBRANE PROTEIN TOLC"/>
    <property type="match status" value="1"/>
</dbReference>
<dbReference type="PANTHER" id="PTHR30026">
    <property type="entry name" value="OUTER MEMBRANE PROTEIN TOLC"/>
    <property type="match status" value="1"/>
</dbReference>
<dbReference type="GO" id="GO:0009279">
    <property type="term" value="C:cell outer membrane"/>
    <property type="evidence" value="ECO:0007669"/>
    <property type="project" value="UniProtKB-SubCell"/>
</dbReference>
<gene>
    <name evidence="9" type="ORF">SAMN05444405_11642</name>
</gene>
<evidence type="ECO:0000256" key="4">
    <source>
        <dbReference type="ARBA" id="ARBA00022452"/>
    </source>
</evidence>
<dbReference type="EMBL" id="FQTV01000016">
    <property type="protein sequence ID" value="SHF89058.1"/>
    <property type="molecule type" value="Genomic_DNA"/>
</dbReference>
<keyword evidence="7" id="KW-0998">Cell outer membrane</keyword>
<dbReference type="STRING" id="1297750.SAMN05444405_11642"/>
<evidence type="ECO:0000256" key="3">
    <source>
        <dbReference type="ARBA" id="ARBA00022448"/>
    </source>
</evidence>
<evidence type="ECO:0000256" key="7">
    <source>
        <dbReference type="ARBA" id="ARBA00023237"/>
    </source>
</evidence>
<keyword evidence="10" id="KW-1185">Reference proteome</keyword>
<keyword evidence="8" id="KW-0175">Coiled coil</keyword>
<dbReference type="Proteomes" id="UP000184509">
    <property type="component" value="Unassembled WGS sequence"/>
</dbReference>
<sequence>MRIKEQIFRNLLLYALLLFATGVYAQESCGLEYCVETALKNSLQLKSDNNTLAKYKASVGQVRSELLPRVNAVGTYQYSFDIQTQMIPAEMFGGLSGTYKEARLGVNQNKSESLQASQTLYNAPLLISLKIAKATVNLECLQIQGTKEDLIYNVSATYYNIQSILKQEQLVENNLRSMNSLVEITDRLYKSGLATATDANRLTVSRDNTSANLRKLRNNKEKMYNLLKILMNIPIDSNIQIKEFQENKSSLVEPFLPVSNPMLKTNYLQVAQGKQIAEMQLKSIKSSYLPSLSFSGSYGYSAFYNNANPMKNLNDKWYKSSYIGVQLNIPVFDGFSKKYQIHQKKAEIKNYEIQGEQILQQNSKEMADAYADLKSNYTSLDTQKRSLELAQKVSDDINNQYKSGLVKMSEVINSQIELVTAQNNYVDALISIKQAELNLSKAAGTLMK</sequence>
<dbReference type="GO" id="GO:0015288">
    <property type="term" value="F:porin activity"/>
    <property type="evidence" value="ECO:0007669"/>
    <property type="project" value="TreeGrafter"/>
</dbReference>
<dbReference type="AlphaFoldDB" id="A0A1M5FCC3"/>
<feature type="coiled-coil region" evidence="8">
    <location>
        <begin position="199"/>
        <end position="233"/>
    </location>
</feature>
<dbReference type="GO" id="GO:0015562">
    <property type="term" value="F:efflux transmembrane transporter activity"/>
    <property type="evidence" value="ECO:0007669"/>
    <property type="project" value="InterPro"/>
</dbReference>
<dbReference type="SUPFAM" id="SSF56954">
    <property type="entry name" value="Outer membrane efflux proteins (OEP)"/>
    <property type="match status" value="1"/>
</dbReference>
<dbReference type="GO" id="GO:1990281">
    <property type="term" value="C:efflux pump complex"/>
    <property type="evidence" value="ECO:0007669"/>
    <property type="project" value="TreeGrafter"/>
</dbReference>
<reference evidence="9 10" key="1">
    <citation type="submission" date="2016-11" db="EMBL/GenBank/DDBJ databases">
        <authorList>
            <person name="Jaros S."/>
            <person name="Januszkiewicz K."/>
            <person name="Wedrychowicz H."/>
        </authorList>
    </citation>
    <scope>NUCLEOTIDE SEQUENCE [LARGE SCALE GENOMIC DNA]</scope>
    <source>
        <strain evidence="9 10">DSM 26991</strain>
    </source>
</reference>